<sequence length="119" mass="13849">MSSAGQPSMPMTPEQMQAEQMKQKQQEEMRGSLLTQVLQPEARERLSRISIVKPEKARAIEDMVIQMAQRGQLTTKIDENKLIELLNRAGETEEKQRTKVTMKRRTYFSDEEDDDDDDF</sequence>
<accession>A0AAD5L887</accession>
<protein>
    <recommendedName>
        <fullName evidence="5">Programmed cell death protein 5</fullName>
    </recommendedName>
</protein>
<dbReference type="InterPro" id="IPR036883">
    <property type="entry name" value="PDCD5-like_sf"/>
</dbReference>
<dbReference type="SUPFAM" id="SSF46950">
    <property type="entry name" value="Double-stranded DNA-binding domain"/>
    <property type="match status" value="1"/>
</dbReference>
<reference evidence="3" key="1">
    <citation type="submission" date="2021-12" db="EMBL/GenBank/DDBJ databases">
        <title>Prjna785345.</title>
        <authorList>
            <person name="Rujirawat T."/>
            <person name="Krajaejun T."/>
        </authorList>
    </citation>
    <scope>NUCLEOTIDE SEQUENCE</scope>
    <source>
        <strain evidence="3">Pi057C3</strain>
    </source>
</reference>
<dbReference type="PIRSF" id="PIRSF015730">
    <property type="entry name" value="TFAR19"/>
    <property type="match status" value="1"/>
</dbReference>
<evidence type="ECO:0000256" key="2">
    <source>
        <dbReference type="SAM" id="MobiDB-lite"/>
    </source>
</evidence>
<feature type="compositionally biased region" description="Acidic residues" evidence="2">
    <location>
        <begin position="109"/>
        <end position="119"/>
    </location>
</feature>
<dbReference type="Gene3D" id="1.10.8.140">
    <property type="entry name" value="PDCD5-like"/>
    <property type="match status" value="1"/>
</dbReference>
<dbReference type="PANTHER" id="PTHR10840">
    <property type="entry name" value="PROGRAMMED CELL DEATH PROTEIN 5"/>
    <property type="match status" value="1"/>
</dbReference>
<dbReference type="Pfam" id="PF01984">
    <property type="entry name" value="dsDNA_bind"/>
    <property type="match status" value="1"/>
</dbReference>
<dbReference type="Proteomes" id="UP001209570">
    <property type="component" value="Unassembled WGS sequence"/>
</dbReference>
<evidence type="ECO:0000256" key="1">
    <source>
        <dbReference type="ARBA" id="ARBA00010490"/>
    </source>
</evidence>
<proteinExistence type="inferred from homology"/>
<keyword evidence="4" id="KW-1185">Reference proteome</keyword>
<dbReference type="GO" id="GO:0005634">
    <property type="term" value="C:nucleus"/>
    <property type="evidence" value="ECO:0007669"/>
    <property type="project" value="TreeGrafter"/>
</dbReference>
<evidence type="ECO:0000313" key="4">
    <source>
        <dbReference type="Proteomes" id="UP001209570"/>
    </source>
</evidence>
<feature type="region of interest" description="Disordered" evidence="2">
    <location>
        <begin position="92"/>
        <end position="119"/>
    </location>
</feature>
<evidence type="ECO:0000313" key="3">
    <source>
        <dbReference type="EMBL" id="KAJ0389996.1"/>
    </source>
</evidence>
<comment type="similarity">
    <text evidence="1">Belongs to the PDCD5 family.</text>
</comment>
<dbReference type="GO" id="GO:0005829">
    <property type="term" value="C:cytosol"/>
    <property type="evidence" value="ECO:0007669"/>
    <property type="project" value="TreeGrafter"/>
</dbReference>
<gene>
    <name evidence="3" type="ORF">P43SY_012006</name>
</gene>
<dbReference type="PANTHER" id="PTHR10840:SF0">
    <property type="entry name" value="PROGRAMMED CELL DEATH PROTEIN 5"/>
    <property type="match status" value="1"/>
</dbReference>
<name>A0AAD5L887_PYTIN</name>
<dbReference type="InterPro" id="IPR002836">
    <property type="entry name" value="PDCD5-like"/>
</dbReference>
<dbReference type="GO" id="GO:0003677">
    <property type="term" value="F:DNA binding"/>
    <property type="evidence" value="ECO:0007669"/>
    <property type="project" value="InterPro"/>
</dbReference>
<organism evidence="3 4">
    <name type="scientific">Pythium insidiosum</name>
    <name type="common">Pythiosis disease agent</name>
    <dbReference type="NCBI Taxonomy" id="114742"/>
    <lineage>
        <taxon>Eukaryota</taxon>
        <taxon>Sar</taxon>
        <taxon>Stramenopiles</taxon>
        <taxon>Oomycota</taxon>
        <taxon>Peronosporomycetes</taxon>
        <taxon>Pythiales</taxon>
        <taxon>Pythiaceae</taxon>
        <taxon>Pythium</taxon>
    </lineage>
</organism>
<dbReference type="EMBL" id="JAKCXM010002764">
    <property type="protein sequence ID" value="KAJ0389996.1"/>
    <property type="molecule type" value="Genomic_DNA"/>
</dbReference>
<feature type="region of interest" description="Disordered" evidence="2">
    <location>
        <begin position="1"/>
        <end position="31"/>
    </location>
</feature>
<feature type="compositionally biased region" description="Basic and acidic residues" evidence="2">
    <location>
        <begin position="21"/>
        <end position="30"/>
    </location>
</feature>
<dbReference type="AlphaFoldDB" id="A0AAD5L887"/>
<comment type="caution">
    <text evidence="3">The sequence shown here is derived from an EMBL/GenBank/DDBJ whole genome shotgun (WGS) entry which is preliminary data.</text>
</comment>
<evidence type="ECO:0008006" key="5">
    <source>
        <dbReference type="Google" id="ProtNLM"/>
    </source>
</evidence>